<comment type="function">
    <text evidence="4">Cytokinin-activating enzyme working in the direct activation pathway. Phosphoribohydrolase that converts inactive cytokinin nucleotides to the biologically active free-base forms.</text>
</comment>
<feature type="compositionally biased region" description="Acidic residues" evidence="7">
    <location>
        <begin position="66"/>
        <end position="92"/>
    </location>
</feature>
<evidence type="ECO:0000256" key="3">
    <source>
        <dbReference type="ARBA" id="ARBA00022712"/>
    </source>
</evidence>
<feature type="region of interest" description="Disordered" evidence="7">
    <location>
        <begin position="29"/>
        <end position="92"/>
    </location>
</feature>
<reference evidence="8 9" key="1">
    <citation type="submission" date="2024-11" db="EMBL/GenBank/DDBJ databases">
        <title>A near-complete genome assembly of Cinchona calisaya.</title>
        <authorList>
            <person name="Lian D.C."/>
            <person name="Zhao X.W."/>
            <person name="Wei L."/>
        </authorList>
    </citation>
    <scope>NUCLEOTIDE SEQUENCE [LARGE SCALE GENOMIC DNA]</scope>
    <source>
        <tissue evidence="8">Nenye</tissue>
    </source>
</reference>
<comment type="catalytic activity">
    <reaction evidence="6">
        <text>9-ribosyl-trans-zeatin 5'-phosphate + H2O = trans-zeatin + D-ribose 5-phosphate</text>
        <dbReference type="Rhea" id="RHEA:48564"/>
        <dbReference type="ChEBI" id="CHEBI:15377"/>
        <dbReference type="ChEBI" id="CHEBI:16522"/>
        <dbReference type="ChEBI" id="CHEBI:78346"/>
        <dbReference type="ChEBI" id="CHEBI:87947"/>
        <dbReference type="EC" id="3.2.2.n1"/>
    </reaction>
</comment>
<dbReference type="EC" id="3.2.2.n1" evidence="2"/>
<comment type="catalytic activity">
    <reaction evidence="5">
        <text>N(6)-(dimethylallyl)adenosine 5'-phosphate + H2O = N(6)-dimethylallyladenine + D-ribose 5-phosphate</text>
        <dbReference type="Rhea" id="RHEA:48560"/>
        <dbReference type="ChEBI" id="CHEBI:15377"/>
        <dbReference type="ChEBI" id="CHEBI:17660"/>
        <dbReference type="ChEBI" id="CHEBI:57526"/>
        <dbReference type="ChEBI" id="CHEBI:78346"/>
        <dbReference type="EC" id="3.2.2.n1"/>
    </reaction>
</comment>
<dbReference type="PANTHER" id="PTHR31223">
    <property type="entry name" value="LOG FAMILY PROTEIN YJL055W"/>
    <property type="match status" value="1"/>
</dbReference>
<evidence type="ECO:0000256" key="2">
    <source>
        <dbReference type="ARBA" id="ARBA00012205"/>
    </source>
</evidence>
<accession>A0ABD3AD65</accession>
<evidence type="ECO:0000313" key="8">
    <source>
        <dbReference type="EMBL" id="KAL3529775.1"/>
    </source>
</evidence>
<dbReference type="SUPFAM" id="SSF102405">
    <property type="entry name" value="MCP/YpsA-like"/>
    <property type="match status" value="1"/>
</dbReference>
<evidence type="ECO:0000256" key="4">
    <source>
        <dbReference type="ARBA" id="ARBA00024884"/>
    </source>
</evidence>
<evidence type="ECO:0000313" key="9">
    <source>
        <dbReference type="Proteomes" id="UP001630127"/>
    </source>
</evidence>
<gene>
    <name evidence="8" type="ORF">ACH5RR_009097</name>
</gene>
<keyword evidence="9" id="KW-1185">Reference proteome</keyword>
<comment type="caution">
    <text evidence="8">The sequence shown here is derived from an EMBL/GenBank/DDBJ whole genome shotgun (WGS) entry which is preliminary data.</text>
</comment>
<comment type="similarity">
    <text evidence="1">Belongs to the LOG family.</text>
</comment>
<dbReference type="EMBL" id="JBJUIK010000004">
    <property type="protein sequence ID" value="KAL3529775.1"/>
    <property type="molecule type" value="Genomic_DNA"/>
</dbReference>
<evidence type="ECO:0000256" key="6">
    <source>
        <dbReference type="ARBA" id="ARBA00049153"/>
    </source>
</evidence>
<organism evidence="8 9">
    <name type="scientific">Cinchona calisaya</name>
    <dbReference type="NCBI Taxonomy" id="153742"/>
    <lineage>
        <taxon>Eukaryota</taxon>
        <taxon>Viridiplantae</taxon>
        <taxon>Streptophyta</taxon>
        <taxon>Embryophyta</taxon>
        <taxon>Tracheophyta</taxon>
        <taxon>Spermatophyta</taxon>
        <taxon>Magnoliopsida</taxon>
        <taxon>eudicotyledons</taxon>
        <taxon>Gunneridae</taxon>
        <taxon>Pentapetalae</taxon>
        <taxon>asterids</taxon>
        <taxon>lamiids</taxon>
        <taxon>Gentianales</taxon>
        <taxon>Rubiaceae</taxon>
        <taxon>Cinchonoideae</taxon>
        <taxon>Cinchoneae</taxon>
        <taxon>Cinchona</taxon>
    </lineage>
</organism>
<proteinExistence type="inferred from homology"/>
<evidence type="ECO:0000256" key="1">
    <source>
        <dbReference type="ARBA" id="ARBA00006763"/>
    </source>
</evidence>
<name>A0ABD3AD65_9GENT</name>
<protein>
    <recommendedName>
        <fullName evidence="2">cytokinin riboside 5'-monophosphate phosphoribohydrolase</fullName>
        <ecNumber evidence="2">3.2.2.n1</ecNumber>
    </recommendedName>
</protein>
<dbReference type="AlphaFoldDB" id="A0ABD3AD65"/>
<dbReference type="GO" id="GO:0009691">
    <property type="term" value="P:cytokinin biosynthetic process"/>
    <property type="evidence" value="ECO:0007669"/>
    <property type="project" value="UniProtKB-KW"/>
</dbReference>
<keyword evidence="3" id="KW-0203">Cytokinin biosynthesis</keyword>
<dbReference type="PANTHER" id="PTHR31223:SF51">
    <property type="entry name" value="CYTOKININ RIBOSIDE 5'-MONOPHOSPHATE PHOSPHORIBOHYDROLASE LOG4-RELATED"/>
    <property type="match status" value="1"/>
</dbReference>
<feature type="compositionally biased region" description="Basic and acidic residues" evidence="7">
    <location>
        <begin position="47"/>
        <end position="65"/>
    </location>
</feature>
<dbReference type="InterPro" id="IPR031100">
    <property type="entry name" value="LOG_fam"/>
</dbReference>
<dbReference type="Proteomes" id="UP001630127">
    <property type="component" value="Unassembled WGS sequence"/>
</dbReference>
<dbReference type="Gene3D" id="3.40.50.450">
    <property type="match status" value="1"/>
</dbReference>
<dbReference type="Pfam" id="PF03641">
    <property type="entry name" value="Lysine_decarbox"/>
    <property type="match status" value="1"/>
</dbReference>
<evidence type="ECO:0000256" key="7">
    <source>
        <dbReference type="SAM" id="MobiDB-lite"/>
    </source>
</evidence>
<sequence>MYLGKPPPAGASSSKLQFHLLSSSTRLIGMTPLHPQPNQLKISHPKIVYETESKSKDESGNRSEVETNEEVEGETEEEVEEETEEDVEEEIEEVIPIPFICLEVWKKYLTFGVTDEGGYGTMEELLEIMSWSQLGIHEKPVRILHVAKLTRHHF</sequence>
<evidence type="ECO:0000256" key="5">
    <source>
        <dbReference type="ARBA" id="ARBA00047718"/>
    </source>
</evidence>